<protein>
    <recommendedName>
        <fullName evidence="4">Secreted protein</fullName>
    </recommendedName>
</protein>
<accession>A0A420YP71</accession>
<dbReference type="AlphaFoldDB" id="A0A420YP71"/>
<feature type="chain" id="PRO_5019030380" description="Secreted protein" evidence="1">
    <location>
        <begin position="18"/>
        <end position="103"/>
    </location>
</feature>
<keyword evidence="3" id="KW-1185">Reference proteome</keyword>
<reference evidence="2 3" key="1">
    <citation type="submission" date="2018-08" db="EMBL/GenBank/DDBJ databases">
        <title>Draft genome of the lignicolous fungus Coniochaeta pulveracea.</title>
        <authorList>
            <person name="Borstlap C.J."/>
            <person name="De Witt R.N."/>
            <person name="Botha A."/>
            <person name="Volschenk H."/>
        </authorList>
    </citation>
    <scope>NUCLEOTIDE SEQUENCE [LARGE SCALE GENOMIC DNA]</scope>
    <source>
        <strain evidence="2 3">CAB683</strain>
    </source>
</reference>
<evidence type="ECO:0000256" key="1">
    <source>
        <dbReference type="SAM" id="SignalP"/>
    </source>
</evidence>
<evidence type="ECO:0000313" key="3">
    <source>
        <dbReference type="Proteomes" id="UP000275385"/>
    </source>
</evidence>
<proteinExistence type="predicted"/>
<keyword evidence="1" id="KW-0732">Signal</keyword>
<evidence type="ECO:0008006" key="4">
    <source>
        <dbReference type="Google" id="ProtNLM"/>
    </source>
</evidence>
<feature type="signal peptide" evidence="1">
    <location>
        <begin position="1"/>
        <end position="17"/>
    </location>
</feature>
<gene>
    <name evidence="2" type="ORF">DL546_009836</name>
</gene>
<dbReference type="Proteomes" id="UP000275385">
    <property type="component" value="Unassembled WGS sequence"/>
</dbReference>
<dbReference type="EMBL" id="QVQW01000001">
    <property type="protein sequence ID" value="RKU49697.1"/>
    <property type="molecule type" value="Genomic_DNA"/>
</dbReference>
<evidence type="ECO:0000313" key="2">
    <source>
        <dbReference type="EMBL" id="RKU49697.1"/>
    </source>
</evidence>
<comment type="caution">
    <text evidence="2">The sequence shown here is derived from an EMBL/GenBank/DDBJ whole genome shotgun (WGS) entry which is preliminary data.</text>
</comment>
<sequence length="103" mass="11328">MVNTLPHLAIWLMRACAVTPGLPRYIDTGSVTALSSNTYLKQDEWHVLYIIPWSNNTNVPCRVPTGFASSGFAQETAVVKKRRAPPSFVLTGSPCSVDLFFLS</sequence>
<name>A0A420YP71_9PEZI</name>
<organism evidence="2 3">
    <name type="scientific">Coniochaeta pulveracea</name>
    <dbReference type="NCBI Taxonomy" id="177199"/>
    <lineage>
        <taxon>Eukaryota</taxon>
        <taxon>Fungi</taxon>
        <taxon>Dikarya</taxon>
        <taxon>Ascomycota</taxon>
        <taxon>Pezizomycotina</taxon>
        <taxon>Sordariomycetes</taxon>
        <taxon>Sordariomycetidae</taxon>
        <taxon>Coniochaetales</taxon>
        <taxon>Coniochaetaceae</taxon>
        <taxon>Coniochaeta</taxon>
    </lineage>
</organism>